<organism evidence="4 5">
    <name type="scientific">Pseudomonas indica</name>
    <dbReference type="NCBI Taxonomy" id="137658"/>
    <lineage>
        <taxon>Bacteria</taxon>
        <taxon>Pseudomonadati</taxon>
        <taxon>Pseudomonadota</taxon>
        <taxon>Gammaproteobacteria</taxon>
        <taxon>Pseudomonadales</taxon>
        <taxon>Pseudomonadaceae</taxon>
        <taxon>Pseudomonas</taxon>
    </lineage>
</organism>
<dbReference type="InterPro" id="IPR025166">
    <property type="entry name" value="Integrase_DNA_bind_dom"/>
</dbReference>
<evidence type="ECO:0000256" key="2">
    <source>
        <dbReference type="ARBA" id="ARBA00022908"/>
    </source>
</evidence>
<dbReference type="EMBL" id="FNFD01000010">
    <property type="protein sequence ID" value="SDK80101.1"/>
    <property type="molecule type" value="Genomic_DNA"/>
</dbReference>
<dbReference type="AlphaFoldDB" id="A0A1G9EVJ0"/>
<reference evidence="4 5" key="1">
    <citation type="submission" date="2016-10" db="EMBL/GenBank/DDBJ databases">
        <authorList>
            <person name="de Groot N.N."/>
        </authorList>
    </citation>
    <scope>NUCLEOTIDE SEQUENCE [LARGE SCALE GENOMIC DNA]</scope>
    <source>
        <strain evidence="4 5">JCM 21544</strain>
    </source>
</reference>
<dbReference type="InterPro" id="IPR038488">
    <property type="entry name" value="Integrase_DNA-bd_sf"/>
</dbReference>
<evidence type="ECO:0000313" key="5">
    <source>
        <dbReference type="Proteomes" id="UP000198706"/>
    </source>
</evidence>
<keyword evidence="2" id="KW-0229">DNA integration</keyword>
<proteinExistence type="inferred from homology"/>
<dbReference type="PANTHER" id="PTHR30629:SF2">
    <property type="entry name" value="PROPHAGE INTEGRASE INTS-RELATED"/>
    <property type="match status" value="1"/>
</dbReference>
<dbReference type="Gene3D" id="3.30.160.390">
    <property type="entry name" value="Integrase, DNA-binding domain"/>
    <property type="match status" value="1"/>
</dbReference>
<dbReference type="Proteomes" id="UP000198706">
    <property type="component" value="Unassembled WGS sequence"/>
</dbReference>
<dbReference type="PANTHER" id="PTHR30629">
    <property type="entry name" value="PROPHAGE INTEGRASE"/>
    <property type="match status" value="1"/>
</dbReference>
<evidence type="ECO:0000313" key="4">
    <source>
        <dbReference type="EMBL" id="SDK80101.1"/>
    </source>
</evidence>
<dbReference type="InterPro" id="IPR050808">
    <property type="entry name" value="Phage_Integrase"/>
</dbReference>
<comment type="similarity">
    <text evidence="1">Belongs to the 'phage' integrase family.</text>
</comment>
<name>A0A1G9EVJ0_9PSED</name>
<accession>A0A1G9EVJ0</accession>
<evidence type="ECO:0000256" key="1">
    <source>
        <dbReference type="ARBA" id="ARBA00008857"/>
    </source>
</evidence>
<dbReference type="GO" id="GO:0015074">
    <property type="term" value="P:DNA integration"/>
    <property type="evidence" value="ECO:0007669"/>
    <property type="project" value="UniProtKB-KW"/>
</dbReference>
<protein>
    <recommendedName>
        <fullName evidence="3">Integrase DNA-binding domain-containing protein</fullName>
    </recommendedName>
</protein>
<dbReference type="RefSeq" id="WP_139198565.1">
    <property type="nucleotide sequence ID" value="NZ_FNFD01000010.1"/>
</dbReference>
<feature type="domain" description="Integrase DNA-binding" evidence="3">
    <location>
        <begin position="3"/>
        <end position="86"/>
    </location>
</feature>
<evidence type="ECO:0000259" key="3">
    <source>
        <dbReference type="Pfam" id="PF13356"/>
    </source>
</evidence>
<sequence length="92" mass="10099">MALTDTAIRMAKPANKNYSLNDGDGLSLFVGANGAKHWYFRFSWHGGKQLRISFGTSRTSASNRPANCVTKRALWLRKGRSPSAQATESPRG</sequence>
<keyword evidence="5" id="KW-1185">Reference proteome</keyword>
<gene>
    <name evidence="4" type="ORF">SAMN05216186_110189</name>
</gene>
<dbReference type="Pfam" id="PF13356">
    <property type="entry name" value="Arm-DNA-bind_3"/>
    <property type="match status" value="1"/>
</dbReference>